<evidence type="ECO:0000256" key="5">
    <source>
        <dbReference type="SAM" id="SignalP"/>
    </source>
</evidence>
<dbReference type="SUPFAM" id="SSF53474">
    <property type="entry name" value="alpha/beta-Hydrolases"/>
    <property type="match status" value="1"/>
</dbReference>
<dbReference type="Gene3D" id="3.40.50.1820">
    <property type="entry name" value="alpha/beta hydrolase"/>
    <property type="match status" value="1"/>
</dbReference>
<feature type="chain" id="PRO_5007542927" evidence="5">
    <location>
        <begin position="29"/>
        <end position="449"/>
    </location>
</feature>
<sequence>MVFRCGIGCSTRSALKVTIFTILFLALGCENDADMEPEDVLCDIDLLNLTKYEDVMSEQDLEDAEEALCMFIAEEAEEVVGQFKELGQAASTLLETMLNETATRFARATSKSKLAAGILFLRVAESLFGGSDFKCYETVDCFKKGDDMTLPTGFPSSPESVGTKFRLYSRQHIDQAVEISEFSLRETLEKEFGTEKSLVFIVHGFGQGEHSTMPIEMKNAFLKKMDCNFVIVLWTEGAKKPLYNIAAANTALVGRQIAFLLKKLTEQFPDTVLSSEVHLIGFSLGAHVAGFCGRTFTLITNKTIGRITGLDPANALFTNSGVHLRASDADFVDVIHTNRGQASRGKMGIDKQCGQVDFYPNGGSRQPGCSWFSVGCSHRRSAEYFIESLTDEPCKFISYSCTNGLQDSVSACNKNQSDQSEMGYNSKDALGRAAQMLPTNRKPPYCKKW</sequence>
<feature type="domain" description="Lipase" evidence="6">
    <location>
        <begin position="154"/>
        <end position="431"/>
    </location>
</feature>
<dbReference type="PRINTS" id="PR00821">
    <property type="entry name" value="TAGLIPASE"/>
</dbReference>
<evidence type="ECO:0000259" key="6">
    <source>
        <dbReference type="Pfam" id="PF00151"/>
    </source>
</evidence>
<dbReference type="InterPro" id="IPR000734">
    <property type="entry name" value="TAG_lipase"/>
</dbReference>
<dbReference type="GO" id="GO:0005615">
    <property type="term" value="C:extracellular space"/>
    <property type="evidence" value="ECO:0007669"/>
    <property type="project" value="TreeGrafter"/>
</dbReference>
<dbReference type="InterPro" id="IPR033906">
    <property type="entry name" value="Lipase_N"/>
</dbReference>
<dbReference type="FunFam" id="3.40.50.1820:FF:000537">
    <property type="entry name" value="Ves G 1 allergen, putative"/>
    <property type="match status" value="1"/>
</dbReference>
<keyword evidence="5" id="KW-0732">Signal</keyword>
<dbReference type="GO" id="GO:0016298">
    <property type="term" value="F:lipase activity"/>
    <property type="evidence" value="ECO:0007669"/>
    <property type="project" value="InterPro"/>
</dbReference>
<dbReference type="EMBL" id="GEGO01000923">
    <property type="protein sequence ID" value="JAR94481.1"/>
    <property type="molecule type" value="Transcribed_RNA"/>
</dbReference>
<dbReference type="InterPro" id="IPR013818">
    <property type="entry name" value="Lipase"/>
</dbReference>
<dbReference type="PANTHER" id="PTHR11610">
    <property type="entry name" value="LIPASE"/>
    <property type="match status" value="1"/>
</dbReference>
<dbReference type="Pfam" id="PF00151">
    <property type="entry name" value="Lipase"/>
    <property type="match status" value="1"/>
</dbReference>
<evidence type="ECO:0000313" key="7">
    <source>
        <dbReference type="EMBL" id="JAR94481.1"/>
    </source>
</evidence>
<dbReference type="AlphaFoldDB" id="A0A147BUR9"/>
<evidence type="ECO:0000256" key="2">
    <source>
        <dbReference type="ARBA" id="ARBA00010701"/>
    </source>
</evidence>
<keyword evidence="3" id="KW-0964">Secreted</keyword>
<comment type="similarity">
    <text evidence="2 4">Belongs to the AB hydrolase superfamily. Lipase family.</text>
</comment>
<evidence type="ECO:0000256" key="3">
    <source>
        <dbReference type="ARBA" id="ARBA00022525"/>
    </source>
</evidence>
<feature type="signal peptide" evidence="5">
    <location>
        <begin position="1"/>
        <end position="28"/>
    </location>
</feature>
<comment type="subcellular location">
    <subcellularLocation>
        <location evidence="1">Secreted</location>
    </subcellularLocation>
</comment>
<name>A0A147BUR9_IXORI</name>
<accession>A0A147BUR9</accession>
<dbReference type="PROSITE" id="PS51257">
    <property type="entry name" value="PROKAR_LIPOPROTEIN"/>
    <property type="match status" value="1"/>
</dbReference>
<dbReference type="PANTHER" id="PTHR11610:SF173">
    <property type="entry name" value="LIPASE DOMAIN-CONTAINING PROTEIN-RELATED"/>
    <property type="match status" value="1"/>
</dbReference>
<dbReference type="GO" id="GO:0016042">
    <property type="term" value="P:lipid catabolic process"/>
    <property type="evidence" value="ECO:0007669"/>
    <property type="project" value="TreeGrafter"/>
</dbReference>
<protein>
    <submittedName>
        <fullName evidence="7">Putative phospholipase</fullName>
    </submittedName>
</protein>
<reference evidence="7" key="1">
    <citation type="journal article" date="2018" name="PLoS Negl. Trop. Dis.">
        <title>Sialome diversity of ticks revealed by RNAseq of single tick salivary glands.</title>
        <authorList>
            <person name="Perner J."/>
            <person name="Kropackova S."/>
            <person name="Kopacek P."/>
            <person name="Ribeiro J.M."/>
        </authorList>
    </citation>
    <scope>NUCLEOTIDE SEQUENCE</scope>
    <source>
        <strain evidence="7">Siblings of single egg batch collected in Ceske Budejovice</strain>
        <tissue evidence="7">Salivary glands</tissue>
    </source>
</reference>
<evidence type="ECO:0000256" key="1">
    <source>
        <dbReference type="ARBA" id="ARBA00004613"/>
    </source>
</evidence>
<proteinExistence type="inferred from homology"/>
<evidence type="ECO:0000256" key="4">
    <source>
        <dbReference type="RuleBase" id="RU004262"/>
    </source>
</evidence>
<organism evidence="7">
    <name type="scientific">Ixodes ricinus</name>
    <name type="common">Common tick</name>
    <name type="synonym">Acarus ricinus</name>
    <dbReference type="NCBI Taxonomy" id="34613"/>
    <lineage>
        <taxon>Eukaryota</taxon>
        <taxon>Metazoa</taxon>
        <taxon>Ecdysozoa</taxon>
        <taxon>Arthropoda</taxon>
        <taxon>Chelicerata</taxon>
        <taxon>Arachnida</taxon>
        <taxon>Acari</taxon>
        <taxon>Parasitiformes</taxon>
        <taxon>Ixodida</taxon>
        <taxon>Ixodoidea</taxon>
        <taxon>Ixodidae</taxon>
        <taxon>Ixodinae</taxon>
        <taxon>Ixodes</taxon>
    </lineage>
</organism>
<dbReference type="CDD" id="cd00707">
    <property type="entry name" value="Pancreat_lipase_like"/>
    <property type="match status" value="1"/>
</dbReference>
<dbReference type="InterPro" id="IPR029058">
    <property type="entry name" value="AB_hydrolase_fold"/>
</dbReference>